<dbReference type="PANTHER" id="PTHR32263">
    <property type="entry name" value="INACTIVE POLY [ADP-RIBOSE] POLYMERASE SRO4-RELATED"/>
    <property type="match status" value="1"/>
</dbReference>
<dbReference type="GO" id="GO:0003950">
    <property type="term" value="F:NAD+ poly-ADP-ribosyltransferase activity"/>
    <property type="evidence" value="ECO:0007669"/>
    <property type="project" value="InterPro"/>
</dbReference>
<dbReference type="InterPro" id="IPR022003">
    <property type="entry name" value="RST"/>
</dbReference>
<dbReference type="AlphaFoldDB" id="A0A6P5GBM7"/>
<evidence type="ECO:0000256" key="1">
    <source>
        <dbReference type="ARBA" id="ARBA00004123"/>
    </source>
</evidence>
<dbReference type="GeneID" id="109721808"/>
<keyword evidence="2" id="KW-0217">Developmental protein</keyword>
<dbReference type="Gene3D" id="3.90.228.10">
    <property type="match status" value="1"/>
</dbReference>
<dbReference type="Pfam" id="PF23467">
    <property type="entry name" value="WWE_5"/>
    <property type="match status" value="1"/>
</dbReference>
<dbReference type="PROSITE" id="PS51879">
    <property type="entry name" value="RST"/>
    <property type="match status" value="1"/>
</dbReference>
<evidence type="ECO:0000256" key="2">
    <source>
        <dbReference type="ARBA" id="ARBA00022473"/>
    </source>
</evidence>
<gene>
    <name evidence="9" type="primary">LOC109721821</name>
    <name evidence="8" type="synonym">LOC109721808</name>
</gene>
<comment type="subcellular location">
    <subcellularLocation>
        <location evidence="1">Nucleus</location>
    </subcellularLocation>
</comment>
<dbReference type="Pfam" id="PF12174">
    <property type="entry name" value="RST"/>
    <property type="match status" value="1"/>
</dbReference>
<dbReference type="Proteomes" id="UP000515123">
    <property type="component" value="Linkage group 15"/>
</dbReference>
<evidence type="ECO:0000313" key="7">
    <source>
        <dbReference type="Proteomes" id="UP000515123"/>
    </source>
</evidence>
<dbReference type="GeneID" id="109721821"/>
<reference evidence="7" key="1">
    <citation type="journal article" date="2015" name="Nat. Genet.">
        <title>The pineapple genome and the evolution of CAM photosynthesis.</title>
        <authorList>
            <person name="Ming R."/>
            <person name="VanBuren R."/>
            <person name="Wai C.M."/>
            <person name="Tang H."/>
            <person name="Schatz M.C."/>
            <person name="Bowers J.E."/>
            <person name="Lyons E."/>
            <person name="Wang M.L."/>
            <person name="Chen J."/>
            <person name="Biggers E."/>
            <person name="Zhang J."/>
            <person name="Huang L."/>
            <person name="Zhang L."/>
            <person name="Miao W."/>
            <person name="Zhang J."/>
            <person name="Ye Z."/>
            <person name="Miao C."/>
            <person name="Lin Z."/>
            <person name="Wang H."/>
            <person name="Zhou H."/>
            <person name="Yim W.C."/>
            <person name="Priest H.D."/>
            <person name="Zheng C."/>
            <person name="Woodhouse M."/>
            <person name="Edger P.P."/>
            <person name="Guyot R."/>
            <person name="Guo H.B."/>
            <person name="Guo H."/>
            <person name="Zheng G."/>
            <person name="Singh R."/>
            <person name="Sharma A."/>
            <person name="Min X."/>
            <person name="Zheng Y."/>
            <person name="Lee H."/>
            <person name="Gurtowski J."/>
            <person name="Sedlazeck F.J."/>
            <person name="Harkess A."/>
            <person name="McKain M.R."/>
            <person name="Liao Z."/>
            <person name="Fang J."/>
            <person name="Liu J."/>
            <person name="Zhang X."/>
            <person name="Zhang Q."/>
            <person name="Hu W."/>
            <person name="Qin Y."/>
            <person name="Wang K."/>
            <person name="Chen L.Y."/>
            <person name="Shirley N."/>
            <person name="Lin Y.R."/>
            <person name="Liu L.Y."/>
            <person name="Hernandez A.G."/>
            <person name="Wright C.L."/>
            <person name="Bulone V."/>
            <person name="Tuskan G.A."/>
            <person name="Heath K."/>
            <person name="Zee F."/>
            <person name="Moore P.H."/>
            <person name="Sunkar R."/>
            <person name="Leebens-Mack J.H."/>
            <person name="Mockler T."/>
            <person name="Bennetzen J.L."/>
            <person name="Freeling M."/>
            <person name="Sankoff D."/>
            <person name="Paterson A.H."/>
            <person name="Zhu X."/>
            <person name="Yang X."/>
            <person name="Smith J.A."/>
            <person name="Cushman J.C."/>
            <person name="Paull R.E."/>
            <person name="Yu Q."/>
        </authorList>
    </citation>
    <scope>NUCLEOTIDE SEQUENCE [LARGE SCALE GENOMIC DNA]</scope>
    <source>
        <strain evidence="7">cv. F153</strain>
    </source>
</reference>
<accession>A0A6P5GBM7</accession>
<keyword evidence="3" id="KW-0346">Stress response</keyword>
<evidence type="ECO:0000259" key="6">
    <source>
        <dbReference type="PROSITE" id="PS51879"/>
    </source>
</evidence>
<dbReference type="SUPFAM" id="SSF56399">
    <property type="entry name" value="ADP-ribosylation"/>
    <property type="match status" value="1"/>
</dbReference>
<dbReference type="PROSITE" id="PS51059">
    <property type="entry name" value="PARP_CATALYTIC"/>
    <property type="match status" value="1"/>
</dbReference>
<dbReference type="OrthoDB" id="6133115at2759"/>
<evidence type="ECO:0000256" key="4">
    <source>
        <dbReference type="ARBA" id="ARBA00023242"/>
    </source>
</evidence>
<evidence type="ECO:0000259" key="5">
    <source>
        <dbReference type="PROSITE" id="PS51059"/>
    </source>
</evidence>
<dbReference type="RefSeq" id="XP_020105207.1">
    <property type="nucleotide sequence ID" value="XM_020249618.1"/>
</dbReference>
<dbReference type="InterPro" id="IPR057823">
    <property type="entry name" value="WWE_RCD1"/>
</dbReference>
<dbReference type="InterPro" id="IPR012317">
    <property type="entry name" value="Poly(ADP-ribose)pol_cat_dom"/>
</dbReference>
<keyword evidence="4" id="KW-0539">Nucleus</keyword>
<evidence type="ECO:0000313" key="8">
    <source>
        <dbReference type="RefSeq" id="XP_020105189.1"/>
    </source>
</evidence>
<feature type="domain" description="PARP catalytic" evidence="5">
    <location>
        <begin position="205"/>
        <end position="431"/>
    </location>
</feature>
<dbReference type="InterPro" id="IPR044964">
    <property type="entry name" value="RCD1/SRO1-5"/>
</dbReference>
<keyword evidence="7" id="KW-1185">Reference proteome</keyword>
<evidence type="ECO:0000313" key="9">
    <source>
        <dbReference type="RefSeq" id="XP_020105207.1"/>
    </source>
</evidence>
<dbReference type="Gramene" id="Aco025642.1.mrna1">
    <property type="protein sequence ID" value="Aco025642.1.mrna1"/>
    <property type="gene ID" value="Aco025642.1.path1"/>
</dbReference>
<dbReference type="GO" id="GO:0005634">
    <property type="term" value="C:nucleus"/>
    <property type="evidence" value="ECO:0007669"/>
    <property type="project" value="UniProtKB-SubCell"/>
</dbReference>
<dbReference type="PANTHER" id="PTHR32263:SF19">
    <property type="entry name" value="OS03G0230300 PROTEIN"/>
    <property type="match status" value="1"/>
</dbReference>
<evidence type="ECO:0000256" key="3">
    <source>
        <dbReference type="ARBA" id="ARBA00023016"/>
    </source>
</evidence>
<protein>
    <submittedName>
        <fullName evidence="8 9">Probable inactive poly [ADP-ribose] polymerase SRO2</fullName>
    </submittedName>
</protein>
<dbReference type="Gramene" id="Aco013364.1.mrna1">
    <property type="protein sequence ID" value="Aco013364.1.mrna1"/>
    <property type="gene ID" value="Aco013364.1.path1"/>
</dbReference>
<proteinExistence type="predicted"/>
<feature type="domain" description="RST" evidence="6">
    <location>
        <begin position="427"/>
        <end position="495"/>
    </location>
</feature>
<dbReference type="RefSeq" id="XP_020105189.1">
    <property type="nucleotide sequence ID" value="XM_020249600.1"/>
</dbReference>
<name>A0A6P5GBM7_ANACO</name>
<sequence length="495" mass="54458">MNPIRAELRMSAAGEAAPTTESAAEIAPMLLRTRSSAVGAKDRAFEVPLAPGSDLASGFSSLSDLVRGFRVFRRSAAPARFLCFSGGGWVDIARHVFDVLRQGFVRGRTSVEASVDGKLCVFDFLRMVRVELETGEANSIAWIDVDGKCFFPRTVLDDQRKDASFPKLEIAIRIAGDSSSSSSDCNSKKKRDFAANSTQEWSDESPEASAMLTSERVTRWTNLEALDGGDRYYKVVEKLFLAGMRRHAPNTVVTSIRKCSHASRSTNCRLRAFQLQTQMMGAVRGDGNVKFGWFGGSASDVAAIAAHGFGKPNNGSLGPEAHGVGVHLTPPHSPYRSALLSEADEKGEQHIVLCRVLMGRTEQVSEGSSQFHPSSDEYDSGVDDLKNPRWYIVWSTHMNTHILPEYVVTYRSSNKQQSSQRIATTERKPLVVGLCFPKLFSEIGSILPSSGAQNLEIWYKDFKEGKMRKDVFIKSLRALVGDKALASLIKKIRGY</sequence>
<organism evidence="9">
    <name type="scientific">Ananas comosus</name>
    <name type="common">Pineapple</name>
    <name type="synonym">Ananas ananas</name>
    <dbReference type="NCBI Taxonomy" id="4615"/>
    <lineage>
        <taxon>Eukaryota</taxon>
        <taxon>Viridiplantae</taxon>
        <taxon>Streptophyta</taxon>
        <taxon>Embryophyta</taxon>
        <taxon>Tracheophyta</taxon>
        <taxon>Spermatophyta</taxon>
        <taxon>Magnoliopsida</taxon>
        <taxon>Liliopsida</taxon>
        <taxon>Poales</taxon>
        <taxon>Bromeliaceae</taxon>
        <taxon>Bromelioideae</taxon>
        <taxon>Ananas</taxon>
    </lineage>
</organism>
<reference evidence="8 9" key="2">
    <citation type="submission" date="2025-04" db="UniProtKB">
        <authorList>
            <consortium name="RefSeq"/>
        </authorList>
    </citation>
    <scope>IDENTIFICATION</scope>
    <source>
        <tissue evidence="8 9">Leaf</tissue>
    </source>
</reference>